<feature type="region of interest" description="Disordered" evidence="1">
    <location>
        <begin position="68"/>
        <end position="95"/>
    </location>
</feature>
<proteinExistence type="predicted"/>
<protein>
    <submittedName>
        <fullName evidence="2">Uncharacterized protein</fullName>
    </submittedName>
</protein>
<dbReference type="EMBL" id="CP021121">
    <property type="protein sequence ID" value="ARQ71473.1"/>
    <property type="molecule type" value="Genomic_DNA"/>
</dbReference>
<keyword evidence="3" id="KW-1185">Reference proteome</keyword>
<dbReference type="KEGG" id="smao:CAG99_23945"/>
<dbReference type="RefSeq" id="WP_086161313.1">
    <property type="nucleotide sequence ID" value="NZ_CP021121.1"/>
</dbReference>
<evidence type="ECO:0000313" key="2">
    <source>
        <dbReference type="EMBL" id="ARQ71473.1"/>
    </source>
</evidence>
<sequence length="95" mass="10346">MRSSYERPPASATPIYDALCAEYRRLFRALPGDRTGEEDLRFVAFSTSYGVGAGSWRWRETGWTGYGGAHTGQAGRPFPAALPPGGDPHDTARGR</sequence>
<reference evidence="2 3" key="1">
    <citation type="submission" date="2017-05" db="EMBL/GenBank/DDBJ databases">
        <title>Complete genome sequence of Streptomyces sp. SCSIO 03032 revealed the diverse biosynthetic pathways for its bioactive secondary metabolites.</title>
        <authorList>
            <person name="Ma L."/>
            <person name="Zhu Y."/>
            <person name="Zhang W."/>
            <person name="Zhang G."/>
            <person name="Tian X."/>
            <person name="Zhang S."/>
            <person name="Zhang C."/>
        </authorList>
    </citation>
    <scope>NUCLEOTIDE SEQUENCE [LARGE SCALE GENOMIC DNA]</scope>
    <source>
        <strain evidence="2 3">SCSIO 03032</strain>
    </source>
</reference>
<dbReference type="Proteomes" id="UP000194218">
    <property type="component" value="Chromosome"/>
</dbReference>
<evidence type="ECO:0000313" key="3">
    <source>
        <dbReference type="Proteomes" id="UP000194218"/>
    </source>
</evidence>
<accession>A0A1W7D307</accession>
<evidence type="ECO:0000256" key="1">
    <source>
        <dbReference type="SAM" id="MobiDB-lite"/>
    </source>
</evidence>
<dbReference type="OrthoDB" id="4350605at2"/>
<organism evidence="2 3">
    <name type="scientific">Streptomyces marincola</name>
    <dbReference type="NCBI Taxonomy" id="2878388"/>
    <lineage>
        <taxon>Bacteria</taxon>
        <taxon>Bacillati</taxon>
        <taxon>Actinomycetota</taxon>
        <taxon>Actinomycetes</taxon>
        <taxon>Kitasatosporales</taxon>
        <taxon>Streptomycetaceae</taxon>
        <taxon>Streptomyces</taxon>
    </lineage>
</organism>
<dbReference type="AlphaFoldDB" id="A0A1W7D307"/>
<gene>
    <name evidence="2" type="ORF">CAG99_23945</name>
</gene>
<name>A0A1W7D307_9ACTN</name>